<protein>
    <recommendedName>
        <fullName evidence="2">Leucine-rich repeat domain-containing protein</fullName>
    </recommendedName>
</protein>
<comment type="caution">
    <text evidence="1">The sequence shown here is derived from an EMBL/GenBank/DDBJ whole genome shotgun (WGS) entry which is preliminary data.</text>
</comment>
<dbReference type="AlphaFoldDB" id="A0A0F9PJ35"/>
<sequence>MNFSKNENLKKITDIKGLKELDYIKYLGLADNNIEKIEG</sequence>
<evidence type="ECO:0000313" key="1">
    <source>
        <dbReference type="EMBL" id="KKN01031.1"/>
    </source>
</evidence>
<accession>A0A0F9PJ35</accession>
<evidence type="ECO:0008006" key="2">
    <source>
        <dbReference type="Google" id="ProtNLM"/>
    </source>
</evidence>
<reference evidence="1" key="1">
    <citation type="journal article" date="2015" name="Nature">
        <title>Complex archaea that bridge the gap between prokaryotes and eukaryotes.</title>
        <authorList>
            <person name="Spang A."/>
            <person name="Saw J.H."/>
            <person name="Jorgensen S.L."/>
            <person name="Zaremba-Niedzwiedzka K."/>
            <person name="Martijn J."/>
            <person name="Lind A.E."/>
            <person name="van Eijk R."/>
            <person name="Schleper C."/>
            <person name="Guy L."/>
            <person name="Ettema T.J."/>
        </authorList>
    </citation>
    <scope>NUCLEOTIDE SEQUENCE</scope>
</reference>
<dbReference type="EMBL" id="LAZR01005306">
    <property type="protein sequence ID" value="KKN01031.1"/>
    <property type="molecule type" value="Genomic_DNA"/>
</dbReference>
<name>A0A0F9PJ35_9ZZZZ</name>
<organism evidence="1">
    <name type="scientific">marine sediment metagenome</name>
    <dbReference type="NCBI Taxonomy" id="412755"/>
    <lineage>
        <taxon>unclassified sequences</taxon>
        <taxon>metagenomes</taxon>
        <taxon>ecological metagenomes</taxon>
    </lineage>
</organism>
<proteinExistence type="predicted"/>
<gene>
    <name evidence="1" type="ORF">LCGC14_1131820</name>
</gene>